<dbReference type="PROSITE" id="PS52004">
    <property type="entry name" value="KS3_2"/>
    <property type="match status" value="1"/>
</dbReference>
<dbReference type="InterPro" id="IPR014031">
    <property type="entry name" value="Ketoacyl_synth_C"/>
</dbReference>
<dbReference type="InterPro" id="IPR050091">
    <property type="entry name" value="PKS_NRPS_Biosynth_Enz"/>
</dbReference>
<dbReference type="RefSeq" id="WP_068002782.1">
    <property type="nucleotide sequence ID" value="NZ_QQBC01000011.1"/>
</dbReference>
<dbReference type="SMART" id="SM00825">
    <property type="entry name" value="PKS_KS"/>
    <property type="match status" value="1"/>
</dbReference>
<feature type="compositionally biased region" description="Gly residues" evidence="5">
    <location>
        <begin position="1273"/>
        <end position="1292"/>
    </location>
</feature>
<reference evidence="7 8" key="1">
    <citation type="submission" date="2018-07" db="EMBL/GenBank/DDBJ databases">
        <title>Genomic Encyclopedia of Type Strains, Phase IV (KMG-IV): sequencing the most valuable type-strain genomes for metagenomic binning, comparative biology and taxonomic classification.</title>
        <authorList>
            <person name="Goeker M."/>
        </authorList>
    </citation>
    <scope>NUCLEOTIDE SEQUENCE [LARGE SCALE GENOMIC DNA]</scope>
    <source>
        <strain evidence="7 8">DSM 44290</strain>
    </source>
</reference>
<dbReference type="Pfam" id="PF00698">
    <property type="entry name" value="Acyl_transf_1"/>
    <property type="match status" value="1"/>
</dbReference>
<dbReference type="InterPro" id="IPR014030">
    <property type="entry name" value="Ketoacyl_synth_N"/>
</dbReference>
<keyword evidence="3 7" id="KW-0808">Transferase</keyword>
<evidence type="ECO:0000256" key="1">
    <source>
        <dbReference type="ARBA" id="ARBA00022450"/>
    </source>
</evidence>
<evidence type="ECO:0000256" key="5">
    <source>
        <dbReference type="SAM" id="MobiDB-lite"/>
    </source>
</evidence>
<dbReference type="SMART" id="SM00827">
    <property type="entry name" value="PKS_AT"/>
    <property type="match status" value="1"/>
</dbReference>
<keyword evidence="8" id="KW-1185">Reference proteome</keyword>
<feature type="domain" description="Ketosynthase family 3 (KS3)" evidence="6">
    <location>
        <begin position="1"/>
        <end position="337"/>
    </location>
</feature>
<dbReference type="InterPro" id="IPR057326">
    <property type="entry name" value="KR_dom"/>
</dbReference>
<dbReference type="InterPro" id="IPR036291">
    <property type="entry name" value="NAD(P)-bd_dom_sf"/>
</dbReference>
<organism evidence="7 8">
    <name type="scientific">Nocardia pseudobrasiliensis</name>
    <dbReference type="NCBI Taxonomy" id="45979"/>
    <lineage>
        <taxon>Bacteria</taxon>
        <taxon>Bacillati</taxon>
        <taxon>Actinomycetota</taxon>
        <taxon>Actinomycetes</taxon>
        <taxon>Mycobacteriales</taxon>
        <taxon>Nocardiaceae</taxon>
        <taxon>Nocardia</taxon>
    </lineage>
</organism>
<dbReference type="SUPFAM" id="SSF51735">
    <property type="entry name" value="NAD(P)-binding Rossmann-fold domains"/>
    <property type="match status" value="1"/>
</dbReference>
<dbReference type="InterPro" id="IPR013968">
    <property type="entry name" value="PKS_KR"/>
</dbReference>
<dbReference type="SUPFAM" id="SSF55048">
    <property type="entry name" value="Probable ACP-binding domain of malonyl-CoA ACP transacylase"/>
    <property type="match status" value="1"/>
</dbReference>
<dbReference type="Pfam" id="PF00109">
    <property type="entry name" value="ketoacyl-synt"/>
    <property type="match status" value="1"/>
</dbReference>
<dbReference type="Gene3D" id="3.40.50.720">
    <property type="entry name" value="NAD(P)-binding Rossmann-like Domain"/>
    <property type="match status" value="1"/>
</dbReference>
<dbReference type="SUPFAM" id="SSF53901">
    <property type="entry name" value="Thiolase-like"/>
    <property type="match status" value="1"/>
</dbReference>
<dbReference type="GO" id="GO:0004312">
    <property type="term" value="F:fatty acid synthase activity"/>
    <property type="evidence" value="ECO:0007669"/>
    <property type="project" value="TreeGrafter"/>
</dbReference>
<dbReference type="EMBL" id="QQBC01000011">
    <property type="protein sequence ID" value="RDI63043.1"/>
    <property type="molecule type" value="Genomic_DNA"/>
</dbReference>
<dbReference type="PANTHER" id="PTHR43775">
    <property type="entry name" value="FATTY ACID SYNTHASE"/>
    <property type="match status" value="1"/>
</dbReference>
<protein>
    <submittedName>
        <fullName evidence="7">Acyl transferase domain-containing protein</fullName>
    </submittedName>
</protein>
<comment type="caution">
    <text evidence="7">The sequence shown here is derived from an EMBL/GenBank/DDBJ whole genome shotgun (WGS) entry which is preliminary data.</text>
</comment>
<feature type="region of interest" description="Disordered" evidence="5">
    <location>
        <begin position="1165"/>
        <end position="1292"/>
    </location>
</feature>
<name>A0A370HX15_9NOCA</name>
<dbReference type="Proteomes" id="UP000254869">
    <property type="component" value="Unassembled WGS sequence"/>
</dbReference>
<dbReference type="InterPro" id="IPR016036">
    <property type="entry name" value="Malonyl_transacylase_ACP-bd"/>
</dbReference>
<dbReference type="InterPro" id="IPR016039">
    <property type="entry name" value="Thiolase-like"/>
</dbReference>
<evidence type="ECO:0000259" key="6">
    <source>
        <dbReference type="PROSITE" id="PS52004"/>
    </source>
</evidence>
<dbReference type="Gene3D" id="3.40.47.10">
    <property type="match status" value="2"/>
</dbReference>
<dbReference type="PANTHER" id="PTHR43775:SF37">
    <property type="entry name" value="SI:DKEY-61P9.11"/>
    <property type="match status" value="1"/>
</dbReference>
<dbReference type="STRING" id="1210086.GCA_001613105_05213"/>
<dbReference type="InterPro" id="IPR020841">
    <property type="entry name" value="PKS_Beta-ketoAc_synthase_dom"/>
</dbReference>
<accession>A0A370HX15</accession>
<gene>
    <name evidence="7" type="ORF">DFR76_11160</name>
</gene>
<dbReference type="Pfam" id="PF02801">
    <property type="entry name" value="Ketoacyl-synt_C"/>
    <property type="match status" value="1"/>
</dbReference>
<evidence type="ECO:0000256" key="3">
    <source>
        <dbReference type="ARBA" id="ARBA00022679"/>
    </source>
</evidence>
<dbReference type="InterPro" id="IPR014043">
    <property type="entry name" value="Acyl_transferase_dom"/>
</dbReference>
<evidence type="ECO:0000313" key="7">
    <source>
        <dbReference type="EMBL" id="RDI63043.1"/>
    </source>
</evidence>
<dbReference type="SMART" id="SM00822">
    <property type="entry name" value="PKS_KR"/>
    <property type="match status" value="1"/>
</dbReference>
<dbReference type="InterPro" id="IPR016035">
    <property type="entry name" value="Acyl_Trfase/lysoPLipase"/>
</dbReference>
<dbReference type="CDD" id="cd00833">
    <property type="entry name" value="PKS"/>
    <property type="match status" value="1"/>
</dbReference>
<keyword evidence="2" id="KW-0597">Phosphoprotein</keyword>
<keyword evidence="4" id="KW-0511">Multifunctional enzyme</keyword>
<evidence type="ECO:0000256" key="2">
    <source>
        <dbReference type="ARBA" id="ARBA00022553"/>
    </source>
</evidence>
<dbReference type="Gene3D" id="3.30.70.250">
    <property type="entry name" value="Malonyl-CoA ACP transacylase, ACP-binding"/>
    <property type="match status" value="1"/>
</dbReference>
<dbReference type="SUPFAM" id="SSF52151">
    <property type="entry name" value="FabD/lysophospholipase-like"/>
    <property type="match status" value="1"/>
</dbReference>
<dbReference type="InterPro" id="IPR001227">
    <property type="entry name" value="Ac_transferase_dom_sf"/>
</dbReference>
<dbReference type="Gene3D" id="3.40.366.10">
    <property type="entry name" value="Malonyl-Coenzyme A Acyl Carrier Protein, domain 2"/>
    <property type="match status" value="1"/>
</dbReference>
<sequence length="1292" mass="134683">MIEPAPAPPVSIIGIGCRMPGVAGVRRLWGMLLEGGSAALLESEFDHDWFGIDPDTAAAMDPRERLSLTVAIEALDDAGIGYRARGSPAAVLVGAGGSNMIANRVSQVLDLRGPSLVLDSAGSSSLAAVDLAVRLLSDGTVPWALVGGVDAHAGTVVVLQRTADARREGNRVYAEILGTAVGSDGRSERDGSARRRVIRTAWERAGLDPHAAGYFECHGGAATSGDSVEIDALAAVLRSGGAPAAKIWVGSVTADLGPLDAAAGVTGLAKAALCIQRGIIAPASIFRQRSAALRLDERGLRAPTEPIGWQEIATARRVAGIGSVGVGGTTAHAVLRGATEEPDRGGDPPVVIALSGADEGRVRELAGVWADALLAEHPPLRDFSSAAGRLLPERVRAAVVANNHAVAVARLRGLARGHMSDGDRRVVFGPEATRRDGGVLLLFPGRGGEHARMGRALAARYPVFARAVAEATDAVVRAGGPRVWTPRHGFDTRAQAIFVFQLAMAELVRAFGIRADGVIGTGAGEIAAAVVSEAISLRDGARLAVARAEFERGRLRAVLLETTLDEVGRLVEPMRGEVVVAAVHGPDAVVIAGPTRRLDAVVRRARRRGVVARAVSDDLVSIGTVDVSPLDGWGSAEPRVPMYSTTRRGEVIGEAGPGVAYWVENAGGPVHLDAALEAAAADGMTTVLEMAPDAVLSEVVREYPDFRDSAFAMAGREDEAAAFLGGVARLYLEGRGVDWAAQGAFSGQICERYWRKPDFDAEARSDSDFETAGRSPSAGDAVEWHSGATAYGPTVATALDWAESVLRTENWIRVEPPLGESVLPNRALVIGESPLAVGLTRVLDRRLPTQRVAREFDGVLARLREPTAVVVIWSGRDEDPATAVARAVDLLTRLRECPAVVASTVVLRDHADLAQNGVAGVVRALRRAATPHRLLWSPGDDARSVAAAVLTYDAAEELSIDGSILTARRFRPVPATAQPRTISPDGTYVVTGGLGTLGAVAARWLLHAGARDVVVLTRTPRPLPPLLDGLDDRIVVARCDVADRADLASALEDIRACGSTIRGLIHAAGAGATTAPFLPHLFAPTVRAATDLLTLTTADPIDFTLLFTTTSDDIPRSAITATLDTLARAHPRTTTITWGAWQSAPSPDTTPLDAARATAILTQSLTHQSPTLLALDPTPPPRSARRRDSGDPPTRQGNGSITPTRRRGEATRPAGRENDALPPPQRWVSATSSARQEGEGTSGTRLGGEAIASTRHGDGAITAARPGGEAISDGGGGGGVGSSGGGLGWVGS</sequence>
<keyword evidence="1" id="KW-0596">Phosphopantetheine</keyword>
<proteinExistence type="predicted"/>
<dbReference type="GO" id="GO:0006633">
    <property type="term" value="P:fatty acid biosynthetic process"/>
    <property type="evidence" value="ECO:0007669"/>
    <property type="project" value="TreeGrafter"/>
</dbReference>
<dbReference type="Pfam" id="PF08659">
    <property type="entry name" value="KR"/>
    <property type="match status" value="1"/>
</dbReference>
<feature type="compositionally biased region" description="Basic and acidic residues" evidence="5">
    <location>
        <begin position="1206"/>
        <end position="1219"/>
    </location>
</feature>
<evidence type="ECO:0000313" key="8">
    <source>
        <dbReference type="Proteomes" id="UP000254869"/>
    </source>
</evidence>
<evidence type="ECO:0000256" key="4">
    <source>
        <dbReference type="ARBA" id="ARBA00023268"/>
    </source>
</evidence>